<dbReference type="SMART" id="SM00419">
    <property type="entry name" value="HTH_CRP"/>
    <property type="match status" value="1"/>
</dbReference>
<feature type="domain" description="HTH crp-type" evidence="5">
    <location>
        <begin position="150"/>
        <end position="221"/>
    </location>
</feature>
<dbReference type="RefSeq" id="WP_155444532.1">
    <property type="nucleotide sequence ID" value="NZ_JAOQNR010000002.1"/>
</dbReference>
<dbReference type="InterPro" id="IPR036388">
    <property type="entry name" value="WH-like_DNA-bd_sf"/>
</dbReference>
<feature type="domain" description="Cyclic nucleotide-binding" evidence="4">
    <location>
        <begin position="50"/>
        <end position="100"/>
    </location>
</feature>
<dbReference type="Proteomes" id="UP000439113">
    <property type="component" value="Unassembled WGS sequence"/>
</dbReference>
<reference evidence="6 7" key="1">
    <citation type="submission" date="2019-11" db="EMBL/GenBank/DDBJ databases">
        <title>Whole-genome sequence of a Rhodoblastus acidophilus DSM 142.</title>
        <authorList>
            <person name="Kyndt J.A."/>
            <person name="Meyer T.E."/>
        </authorList>
    </citation>
    <scope>NUCLEOTIDE SEQUENCE [LARGE SCALE GENOMIC DNA]</scope>
    <source>
        <strain evidence="6 7">DSM 142</strain>
    </source>
</reference>
<dbReference type="Gene3D" id="2.60.120.10">
    <property type="entry name" value="Jelly Rolls"/>
    <property type="match status" value="1"/>
</dbReference>
<dbReference type="Gene3D" id="1.10.10.10">
    <property type="entry name" value="Winged helix-like DNA-binding domain superfamily/Winged helix DNA-binding domain"/>
    <property type="match status" value="1"/>
</dbReference>
<dbReference type="SMART" id="SM00100">
    <property type="entry name" value="cNMP"/>
    <property type="match status" value="1"/>
</dbReference>
<evidence type="ECO:0000313" key="6">
    <source>
        <dbReference type="EMBL" id="MTV29854.1"/>
    </source>
</evidence>
<protein>
    <submittedName>
        <fullName evidence="6">Helix-turn-helix domain-containing protein</fullName>
    </submittedName>
</protein>
<keyword evidence="1" id="KW-0805">Transcription regulation</keyword>
<dbReference type="AlphaFoldDB" id="A0A6N8DM51"/>
<dbReference type="Pfam" id="PF13545">
    <property type="entry name" value="HTH_Crp_2"/>
    <property type="match status" value="1"/>
</dbReference>
<keyword evidence="2" id="KW-0238">DNA-binding</keyword>
<dbReference type="OrthoDB" id="667966at2"/>
<dbReference type="InterPro" id="IPR000595">
    <property type="entry name" value="cNMP-bd_dom"/>
</dbReference>
<dbReference type="Pfam" id="PF00027">
    <property type="entry name" value="cNMP_binding"/>
    <property type="match status" value="1"/>
</dbReference>
<gene>
    <name evidence="6" type="ORF">GJ654_02460</name>
</gene>
<dbReference type="SUPFAM" id="SSF51206">
    <property type="entry name" value="cAMP-binding domain-like"/>
    <property type="match status" value="1"/>
</dbReference>
<sequence>MPIVETCSLAGDRSPGLALLDAHNAQLFIAPSPFARETAALAAPPPVGSRQLAPREKLFAQGDAAEQVFDVVEGSAMILRELSRGQRQIVDIAGPGRVVGFCVGERHDCTAVTLTSCVVRARARQPGAEDVYMLAEIQRLRDLAALLGRKTAMERLATFLMEMIGDDFDFDKPLDFPVCRQEIADYLGLVIETVSRNFVALRRRGVIEPASRESVYILDSCALSLIAAGLARD</sequence>
<dbReference type="GO" id="GO:0006355">
    <property type="term" value="P:regulation of DNA-templated transcription"/>
    <property type="evidence" value="ECO:0007669"/>
    <property type="project" value="InterPro"/>
</dbReference>
<evidence type="ECO:0000313" key="7">
    <source>
        <dbReference type="Proteomes" id="UP000439113"/>
    </source>
</evidence>
<dbReference type="CDD" id="cd00038">
    <property type="entry name" value="CAP_ED"/>
    <property type="match status" value="1"/>
</dbReference>
<keyword evidence="3" id="KW-0804">Transcription</keyword>
<dbReference type="PROSITE" id="PS51063">
    <property type="entry name" value="HTH_CRP_2"/>
    <property type="match status" value="1"/>
</dbReference>
<dbReference type="PROSITE" id="PS50042">
    <property type="entry name" value="CNMP_BINDING_3"/>
    <property type="match status" value="1"/>
</dbReference>
<comment type="caution">
    <text evidence="6">The sequence shown here is derived from an EMBL/GenBank/DDBJ whole genome shotgun (WGS) entry which is preliminary data.</text>
</comment>
<evidence type="ECO:0000256" key="2">
    <source>
        <dbReference type="ARBA" id="ARBA00023125"/>
    </source>
</evidence>
<evidence type="ECO:0000259" key="5">
    <source>
        <dbReference type="PROSITE" id="PS51063"/>
    </source>
</evidence>
<dbReference type="InterPro" id="IPR018490">
    <property type="entry name" value="cNMP-bd_dom_sf"/>
</dbReference>
<dbReference type="EMBL" id="WNKS01000002">
    <property type="protein sequence ID" value="MTV29854.1"/>
    <property type="molecule type" value="Genomic_DNA"/>
</dbReference>
<evidence type="ECO:0000256" key="3">
    <source>
        <dbReference type="ARBA" id="ARBA00023163"/>
    </source>
</evidence>
<proteinExistence type="predicted"/>
<dbReference type="InterPro" id="IPR036390">
    <property type="entry name" value="WH_DNA-bd_sf"/>
</dbReference>
<dbReference type="GO" id="GO:0003677">
    <property type="term" value="F:DNA binding"/>
    <property type="evidence" value="ECO:0007669"/>
    <property type="project" value="UniProtKB-KW"/>
</dbReference>
<evidence type="ECO:0000256" key="1">
    <source>
        <dbReference type="ARBA" id="ARBA00023015"/>
    </source>
</evidence>
<dbReference type="SUPFAM" id="SSF46785">
    <property type="entry name" value="Winged helix' DNA-binding domain"/>
    <property type="match status" value="1"/>
</dbReference>
<evidence type="ECO:0000259" key="4">
    <source>
        <dbReference type="PROSITE" id="PS50042"/>
    </source>
</evidence>
<organism evidence="6 7">
    <name type="scientific">Rhodoblastus acidophilus</name>
    <name type="common">Rhodopseudomonas acidophila</name>
    <dbReference type="NCBI Taxonomy" id="1074"/>
    <lineage>
        <taxon>Bacteria</taxon>
        <taxon>Pseudomonadati</taxon>
        <taxon>Pseudomonadota</taxon>
        <taxon>Alphaproteobacteria</taxon>
        <taxon>Hyphomicrobiales</taxon>
        <taxon>Rhodoblastaceae</taxon>
        <taxon>Rhodoblastus</taxon>
    </lineage>
</organism>
<name>A0A6N8DM51_RHOAC</name>
<dbReference type="InterPro" id="IPR014710">
    <property type="entry name" value="RmlC-like_jellyroll"/>
</dbReference>
<dbReference type="PRINTS" id="PR00034">
    <property type="entry name" value="HTHCRP"/>
</dbReference>
<dbReference type="InterPro" id="IPR012318">
    <property type="entry name" value="HTH_CRP"/>
</dbReference>
<accession>A0A6N8DM51</accession>